<evidence type="ECO:0000313" key="4">
    <source>
        <dbReference type="EMBL" id="CAA6814259.1"/>
    </source>
</evidence>
<dbReference type="Pfam" id="PF02661">
    <property type="entry name" value="Fic"/>
    <property type="match status" value="1"/>
</dbReference>
<dbReference type="InterPro" id="IPR003812">
    <property type="entry name" value="Fido"/>
</dbReference>
<organism evidence="4">
    <name type="scientific">uncultured Sulfurovum sp</name>
    <dbReference type="NCBI Taxonomy" id="269237"/>
    <lineage>
        <taxon>Bacteria</taxon>
        <taxon>Pseudomonadati</taxon>
        <taxon>Campylobacterota</taxon>
        <taxon>Epsilonproteobacteria</taxon>
        <taxon>Campylobacterales</taxon>
        <taxon>Sulfurovaceae</taxon>
        <taxon>Sulfurovum</taxon>
        <taxon>environmental samples</taxon>
    </lineage>
</organism>
<proteinExistence type="predicted"/>
<dbReference type="PROSITE" id="PS51459">
    <property type="entry name" value="FIDO"/>
    <property type="match status" value="1"/>
</dbReference>
<name>A0A6S6TCK7_9BACT</name>
<feature type="active site" evidence="1">
    <location>
        <position position="206"/>
    </location>
</feature>
<dbReference type="PANTHER" id="PTHR13504:SF33">
    <property type="entry name" value="FIC FAMILY PROTEIN"/>
    <property type="match status" value="1"/>
</dbReference>
<feature type="binding site" evidence="2">
    <location>
        <begin position="210"/>
        <end position="217"/>
    </location>
    <ligand>
        <name>ATP</name>
        <dbReference type="ChEBI" id="CHEBI:30616"/>
    </ligand>
</feature>
<feature type="domain" description="Fido" evidence="3">
    <location>
        <begin position="118"/>
        <end position="277"/>
    </location>
</feature>
<dbReference type="EMBL" id="CACVAX010000041">
    <property type="protein sequence ID" value="CAA6814259.1"/>
    <property type="molecule type" value="Genomic_DNA"/>
</dbReference>
<dbReference type="InterPro" id="IPR036597">
    <property type="entry name" value="Fido-like_dom_sf"/>
</dbReference>
<evidence type="ECO:0000256" key="1">
    <source>
        <dbReference type="PIRSR" id="PIRSR640198-1"/>
    </source>
</evidence>
<sequence length="377" mass="43342">MRDNQQWIWQDKNYPHFEYGSKKISTLIESISMKQGELRAFSKILGKESLEQSQLNALENEIISSSAIEGEILDRDSVKSSIKEKLGIEVPQYYKEKTKESNYVDVLIDANTNYKQNLTVEKLFSWHYKMFENYNSKIWNIEIGTFRNTGTMQVVSGVIGKQKVFYEAPNSTVVNEEMNSYIKWFNETPASLSKVCIAHLWFVIIHPFDDGNGRITRAITDMVLSAIENTNTSRLYSMSKSINSDRKGYYKALEKTTGYIKKDNLIDITFWCEWFLKMLEKSLIEAIASIVYVVDKAKFWDKHRNNPINERQTKVLNSILDKGMENFEGGLSTKKYIKITGTTSATASRDIKSLVKMGCIKQVDGSSGRSVRYEVLV</sequence>
<dbReference type="SUPFAM" id="SSF140931">
    <property type="entry name" value="Fic-like"/>
    <property type="match status" value="1"/>
</dbReference>
<dbReference type="InterPro" id="IPR036388">
    <property type="entry name" value="WH-like_DNA-bd_sf"/>
</dbReference>
<dbReference type="Gene3D" id="1.10.3290.10">
    <property type="entry name" value="Fido-like domain"/>
    <property type="match status" value="1"/>
</dbReference>
<keyword evidence="2" id="KW-0547">Nucleotide-binding</keyword>
<accession>A0A6S6TCK7</accession>
<protein>
    <submittedName>
        <fullName evidence="4">Filamentation induced by cAMP protein Fic</fullName>
    </submittedName>
</protein>
<reference evidence="4" key="1">
    <citation type="submission" date="2020-01" db="EMBL/GenBank/DDBJ databases">
        <authorList>
            <person name="Meier V. D."/>
            <person name="Meier V D."/>
        </authorList>
    </citation>
    <scope>NUCLEOTIDE SEQUENCE</scope>
    <source>
        <strain evidence="4">HLG_WM_MAG_04</strain>
    </source>
</reference>
<gene>
    <name evidence="4" type="ORF">HELGO_WM6663</name>
</gene>
<dbReference type="AlphaFoldDB" id="A0A6S6TCK7"/>
<dbReference type="InterPro" id="IPR025230">
    <property type="entry name" value="DUF4172"/>
</dbReference>
<dbReference type="Pfam" id="PF13776">
    <property type="entry name" value="DUF4172"/>
    <property type="match status" value="1"/>
</dbReference>
<dbReference type="Gene3D" id="1.10.10.10">
    <property type="entry name" value="Winged helix-like DNA-binding domain superfamily/Winged helix DNA-binding domain"/>
    <property type="match status" value="1"/>
</dbReference>
<dbReference type="GO" id="GO:0005524">
    <property type="term" value="F:ATP binding"/>
    <property type="evidence" value="ECO:0007669"/>
    <property type="project" value="UniProtKB-KW"/>
</dbReference>
<keyword evidence="2" id="KW-0067">ATP-binding</keyword>
<dbReference type="InterPro" id="IPR040198">
    <property type="entry name" value="Fido_containing"/>
</dbReference>
<evidence type="ECO:0000256" key="2">
    <source>
        <dbReference type="PIRSR" id="PIRSR640198-2"/>
    </source>
</evidence>
<evidence type="ECO:0000259" key="3">
    <source>
        <dbReference type="PROSITE" id="PS51459"/>
    </source>
</evidence>
<dbReference type="PANTHER" id="PTHR13504">
    <property type="entry name" value="FIDO DOMAIN-CONTAINING PROTEIN DDB_G0283145"/>
    <property type="match status" value="1"/>
</dbReference>